<evidence type="ECO:0000256" key="1">
    <source>
        <dbReference type="SAM" id="MobiDB-lite"/>
    </source>
</evidence>
<feature type="region of interest" description="Disordered" evidence="1">
    <location>
        <begin position="76"/>
        <end position="96"/>
    </location>
</feature>
<dbReference type="AlphaFoldDB" id="A0A1Y2H3L1"/>
<proteinExistence type="predicted"/>
<gene>
    <name evidence="2" type="ORF">BCR44DRAFT_1187505</name>
</gene>
<accession>A0A1Y2H3L1</accession>
<reference evidence="2 3" key="1">
    <citation type="submission" date="2016-07" db="EMBL/GenBank/DDBJ databases">
        <title>Pervasive Adenine N6-methylation of Active Genes in Fungi.</title>
        <authorList>
            <consortium name="DOE Joint Genome Institute"/>
            <person name="Mondo S.J."/>
            <person name="Dannebaum R.O."/>
            <person name="Kuo R.C."/>
            <person name="Labutti K."/>
            <person name="Haridas S."/>
            <person name="Kuo A."/>
            <person name="Salamov A."/>
            <person name="Ahrendt S.R."/>
            <person name="Lipzen A."/>
            <person name="Sullivan W."/>
            <person name="Andreopoulos W.B."/>
            <person name="Clum A."/>
            <person name="Lindquist E."/>
            <person name="Daum C."/>
            <person name="Ramamoorthy G.K."/>
            <person name="Gryganskyi A."/>
            <person name="Culley D."/>
            <person name="Magnuson J.K."/>
            <person name="James T.Y."/>
            <person name="O'Malley M.A."/>
            <person name="Stajich J.E."/>
            <person name="Spatafora J.W."/>
            <person name="Visel A."/>
            <person name="Grigoriev I.V."/>
        </authorList>
    </citation>
    <scope>NUCLEOTIDE SEQUENCE [LARGE SCALE GENOMIC DNA]</scope>
    <source>
        <strain evidence="2 3">PL171</strain>
    </source>
</reference>
<dbReference type="EMBL" id="MCFL01000320">
    <property type="protein sequence ID" value="ORZ29150.1"/>
    <property type="molecule type" value="Genomic_DNA"/>
</dbReference>
<organism evidence="2 3">
    <name type="scientific">Catenaria anguillulae PL171</name>
    <dbReference type="NCBI Taxonomy" id="765915"/>
    <lineage>
        <taxon>Eukaryota</taxon>
        <taxon>Fungi</taxon>
        <taxon>Fungi incertae sedis</taxon>
        <taxon>Blastocladiomycota</taxon>
        <taxon>Blastocladiomycetes</taxon>
        <taxon>Blastocladiales</taxon>
        <taxon>Catenariaceae</taxon>
        <taxon>Catenaria</taxon>
    </lineage>
</organism>
<protein>
    <submittedName>
        <fullName evidence="2">Uncharacterized protein</fullName>
    </submittedName>
</protein>
<evidence type="ECO:0000313" key="2">
    <source>
        <dbReference type="EMBL" id="ORZ29150.1"/>
    </source>
</evidence>
<comment type="caution">
    <text evidence="2">The sequence shown here is derived from an EMBL/GenBank/DDBJ whole genome shotgun (WGS) entry which is preliminary data.</text>
</comment>
<sequence length="125" mass="13688">MPLEVHPYKLLLYTEGCHFVKHRDTEKEPRMFATLVSSFPLFTRAASSLFTTLTAPSLCTTLAAPTALHSMRRNLPSITPTVSTSSSPSRPDTGSHSCTRFAGLRATVTLTCFKVTKSNGCSRHN</sequence>
<name>A0A1Y2H3L1_9FUNG</name>
<dbReference type="Proteomes" id="UP000193411">
    <property type="component" value="Unassembled WGS sequence"/>
</dbReference>
<keyword evidence="3" id="KW-1185">Reference proteome</keyword>
<evidence type="ECO:0000313" key="3">
    <source>
        <dbReference type="Proteomes" id="UP000193411"/>
    </source>
</evidence>
<dbReference type="OrthoDB" id="27483at2759"/>